<protein>
    <recommendedName>
        <fullName evidence="4">Transmembrane protein 18</fullName>
    </recommendedName>
</protein>
<proteinExistence type="predicted"/>
<feature type="transmembrane region" description="Helical" evidence="1">
    <location>
        <begin position="57"/>
        <end position="75"/>
    </location>
</feature>
<evidence type="ECO:0000313" key="3">
    <source>
        <dbReference type="Proteomes" id="UP001497512"/>
    </source>
</evidence>
<feature type="transmembrane region" description="Helical" evidence="1">
    <location>
        <begin position="128"/>
        <end position="152"/>
    </location>
</feature>
<keyword evidence="1" id="KW-0812">Transmembrane</keyword>
<sequence>MEMAAAAAKEQTGTLVDGILIEELGKQLPKQTAAMLDLPHVTETVVGFVHAVSWTEPWLMCLIVFHTSLLVLSIVSRKHSNLQMGLFFLVLLGVFSTERLNSFLQRHWRRFAYRPYFDSHGMFLSAVWSGPLLVVSSLILVNSLITFSTLVLNWKRAELKHRIHTAQEKID</sequence>
<organism evidence="2 3">
    <name type="scientific">Sphagnum troendelagicum</name>
    <dbReference type="NCBI Taxonomy" id="128251"/>
    <lineage>
        <taxon>Eukaryota</taxon>
        <taxon>Viridiplantae</taxon>
        <taxon>Streptophyta</taxon>
        <taxon>Embryophyta</taxon>
        <taxon>Bryophyta</taxon>
        <taxon>Sphagnophytina</taxon>
        <taxon>Sphagnopsida</taxon>
        <taxon>Sphagnales</taxon>
        <taxon>Sphagnaceae</taxon>
        <taxon>Sphagnum</taxon>
    </lineage>
</organism>
<feature type="transmembrane region" description="Helical" evidence="1">
    <location>
        <begin position="87"/>
        <end position="108"/>
    </location>
</feature>
<evidence type="ECO:0008006" key="4">
    <source>
        <dbReference type="Google" id="ProtNLM"/>
    </source>
</evidence>
<evidence type="ECO:0000313" key="2">
    <source>
        <dbReference type="EMBL" id="CAK9219529.1"/>
    </source>
</evidence>
<keyword evidence="1" id="KW-0472">Membrane</keyword>
<keyword evidence="1" id="KW-1133">Transmembrane helix</keyword>
<name>A0ABP0UE33_9BRYO</name>
<dbReference type="Pfam" id="PF14770">
    <property type="entry name" value="TMEM18"/>
    <property type="match status" value="1"/>
</dbReference>
<accession>A0ABP0UE33</accession>
<dbReference type="InterPro" id="IPR026721">
    <property type="entry name" value="TMEM18"/>
</dbReference>
<gene>
    <name evidence="2" type="ORF">CSSPTR1EN2_LOCUS14598</name>
</gene>
<keyword evidence="3" id="KW-1185">Reference proteome</keyword>
<dbReference type="EMBL" id="OZ019895">
    <property type="protein sequence ID" value="CAK9219529.1"/>
    <property type="molecule type" value="Genomic_DNA"/>
</dbReference>
<evidence type="ECO:0000256" key="1">
    <source>
        <dbReference type="SAM" id="Phobius"/>
    </source>
</evidence>
<dbReference type="Proteomes" id="UP001497512">
    <property type="component" value="Chromosome 3"/>
</dbReference>
<reference evidence="2" key="1">
    <citation type="submission" date="2024-02" db="EMBL/GenBank/DDBJ databases">
        <authorList>
            <consortium name="ELIXIR-Norway"/>
            <consortium name="Elixir Norway"/>
        </authorList>
    </citation>
    <scope>NUCLEOTIDE SEQUENCE</scope>
</reference>